<dbReference type="OMA" id="YYRAHEE"/>
<sequence>MKPLNYAILKYMTTVTEACTEDVMGALKGTYASFRAFNKKDVLTALMTAVANGLLVESRFELDDQGEVRMYFSADADGAATINRYIPD</sequence>
<organism evidence="1 2">
    <name type="scientific">Desulfovibrio desulfuricans</name>
    <dbReference type="NCBI Taxonomy" id="876"/>
    <lineage>
        <taxon>Bacteria</taxon>
        <taxon>Pseudomonadati</taxon>
        <taxon>Thermodesulfobacteriota</taxon>
        <taxon>Desulfovibrionia</taxon>
        <taxon>Desulfovibrionales</taxon>
        <taxon>Desulfovibrionaceae</taxon>
        <taxon>Desulfovibrio</taxon>
    </lineage>
</organism>
<evidence type="ECO:0000313" key="2">
    <source>
        <dbReference type="Proteomes" id="UP000182680"/>
    </source>
</evidence>
<comment type="caution">
    <text evidence="1">The sequence shown here is derived from an EMBL/GenBank/DDBJ whole genome shotgun (WGS) entry which is preliminary data.</text>
</comment>
<protein>
    <submittedName>
        <fullName evidence="1">Uncharacterized protein</fullName>
    </submittedName>
</protein>
<accession>A0AA94HTT7</accession>
<dbReference type="RefSeq" id="WP_012624979.1">
    <property type="nucleotide sequence ID" value="NZ_FPIW01000039.1"/>
</dbReference>
<dbReference type="EMBL" id="FPIW01000039">
    <property type="protein sequence ID" value="SFW59365.1"/>
    <property type="molecule type" value="Genomic_DNA"/>
</dbReference>
<proteinExistence type="predicted"/>
<dbReference type="Proteomes" id="UP000182680">
    <property type="component" value="Unassembled WGS sequence"/>
</dbReference>
<gene>
    <name evidence="1" type="ORF">SAMN02910291_02004</name>
</gene>
<reference evidence="2" key="1">
    <citation type="submission" date="2016-11" db="EMBL/GenBank/DDBJ databases">
        <authorList>
            <person name="Jaros S."/>
            <person name="Januszkiewicz K."/>
            <person name="Wedrychowicz H."/>
        </authorList>
    </citation>
    <scope>NUCLEOTIDE SEQUENCE [LARGE SCALE GENOMIC DNA]</scope>
    <source>
        <strain evidence="2">DSM 7057</strain>
    </source>
</reference>
<evidence type="ECO:0000313" key="1">
    <source>
        <dbReference type="EMBL" id="SFW59365.1"/>
    </source>
</evidence>
<name>A0AA94HTT7_DESDE</name>
<dbReference type="AlphaFoldDB" id="A0AA94HTT7"/>